<evidence type="ECO:0000259" key="1">
    <source>
        <dbReference type="PROSITE" id="PS51340"/>
    </source>
</evidence>
<evidence type="ECO:0000313" key="2">
    <source>
        <dbReference type="EMBL" id="MFI7587109.1"/>
    </source>
</evidence>
<dbReference type="RefSeq" id="WP_398278103.1">
    <property type="nucleotide sequence ID" value="NZ_JBITLV010000002.1"/>
</dbReference>
<dbReference type="InterPro" id="IPR011037">
    <property type="entry name" value="Pyrv_Knase-like_insert_dom_sf"/>
</dbReference>
<feature type="domain" description="MOSC" evidence="1">
    <location>
        <begin position="29"/>
        <end position="167"/>
    </location>
</feature>
<dbReference type="EMBL" id="JBITLV010000002">
    <property type="protein sequence ID" value="MFI7587109.1"/>
    <property type="molecule type" value="Genomic_DNA"/>
</dbReference>
<organism evidence="2 3">
    <name type="scientific">Spongisporangium articulatum</name>
    <dbReference type="NCBI Taxonomy" id="3362603"/>
    <lineage>
        <taxon>Bacteria</taxon>
        <taxon>Bacillati</taxon>
        <taxon>Actinomycetota</taxon>
        <taxon>Actinomycetes</taxon>
        <taxon>Kineosporiales</taxon>
        <taxon>Kineosporiaceae</taxon>
        <taxon>Spongisporangium</taxon>
    </lineage>
</organism>
<evidence type="ECO:0000313" key="3">
    <source>
        <dbReference type="Proteomes" id="UP001612915"/>
    </source>
</evidence>
<name>A0ABW8AL69_9ACTN</name>
<sequence length="220" mass="23759">MASVTAVAVVHEILPNPGEKPDTTAIDKRAVDGPVPAHALGLEGDTQVDTKYHGGRFQALYAYADEDAERWADELGRDVTPGLFGENLRTSGVDVSGAEVGERWQVGEPGVGPLLEVTSPRTPCATFANRMREPHWVKRFTQRKAPGAYLAVVEPGVISAGDAVQVVHRPGHGLPISAVTKIAEPETMARLLEFAEATGYELEPYLRRDAERKARRLATG</sequence>
<dbReference type="InterPro" id="IPR052353">
    <property type="entry name" value="Benzoxazolinone_Detox_Enz"/>
</dbReference>
<dbReference type="Gene3D" id="2.40.33.20">
    <property type="entry name" value="PK beta-barrel domain-like"/>
    <property type="match status" value="1"/>
</dbReference>
<dbReference type="Pfam" id="PF03473">
    <property type="entry name" value="MOSC"/>
    <property type="match status" value="1"/>
</dbReference>
<accession>A0ABW8AL69</accession>
<comment type="caution">
    <text evidence="2">The sequence shown here is derived from an EMBL/GenBank/DDBJ whole genome shotgun (WGS) entry which is preliminary data.</text>
</comment>
<dbReference type="InterPro" id="IPR005302">
    <property type="entry name" value="MoCF_Sase_C"/>
</dbReference>
<dbReference type="SUPFAM" id="SSF50800">
    <property type="entry name" value="PK beta-barrel domain-like"/>
    <property type="match status" value="1"/>
</dbReference>
<keyword evidence="3" id="KW-1185">Reference proteome</keyword>
<gene>
    <name evidence="2" type="ORF">ACIB24_08555</name>
</gene>
<dbReference type="PROSITE" id="PS51340">
    <property type="entry name" value="MOSC"/>
    <property type="match status" value="1"/>
</dbReference>
<proteinExistence type="predicted"/>
<dbReference type="Proteomes" id="UP001612915">
    <property type="component" value="Unassembled WGS sequence"/>
</dbReference>
<dbReference type="PANTHER" id="PTHR30212">
    <property type="entry name" value="PROTEIN YIIM"/>
    <property type="match status" value="1"/>
</dbReference>
<protein>
    <submittedName>
        <fullName evidence="2">MOSC domain-containing protein</fullName>
    </submittedName>
</protein>
<reference evidence="2 3" key="1">
    <citation type="submission" date="2024-10" db="EMBL/GenBank/DDBJ databases">
        <title>The Natural Products Discovery Center: Release of the First 8490 Sequenced Strains for Exploring Actinobacteria Biosynthetic Diversity.</title>
        <authorList>
            <person name="Kalkreuter E."/>
            <person name="Kautsar S.A."/>
            <person name="Yang D."/>
            <person name="Bader C.D."/>
            <person name="Teijaro C.N."/>
            <person name="Fluegel L."/>
            <person name="Davis C.M."/>
            <person name="Simpson J.R."/>
            <person name="Lauterbach L."/>
            <person name="Steele A.D."/>
            <person name="Gui C."/>
            <person name="Meng S."/>
            <person name="Li G."/>
            <person name="Viehrig K."/>
            <person name="Ye F."/>
            <person name="Su P."/>
            <person name="Kiefer A.F."/>
            <person name="Nichols A."/>
            <person name="Cepeda A.J."/>
            <person name="Yan W."/>
            <person name="Fan B."/>
            <person name="Jiang Y."/>
            <person name="Adhikari A."/>
            <person name="Zheng C.-J."/>
            <person name="Schuster L."/>
            <person name="Cowan T.M."/>
            <person name="Smanski M.J."/>
            <person name="Chevrette M.G."/>
            <person name="De Carvalho L.P.S."/>
            <person name="Shen B."/>
        </authorList>
    </citation>
    <scope>NUCLEOTIDE SEQUENCE [LARGE SCALE GENOMIC DNA]</scope>
    <source>
        <strain evidence="2 3">NPDC049639</strain>
    </source>
</reference>
<dbReference type="PANTHER" id="PTHR30212:SF2">
    <property type="entry name" value="PROTEIN YIIM"/>
    <property type="match status" value="1"/>
</dbReference>